<reference evidence="2" key="1">
    <citation type="journal article" date="2014" name="Nat. Commun.">
        <title>The rainbow trout genome provides novel insights into evolution after whole-genome duplication in vertebrates.</title>
        <authorList>
            <person name="Berthelot C."/>
            <person name="Brunet F."/>
            <person name="Chalopin D."/>
            <person name="Juanchich A."/>
            <person name="Bernard M."/>
            <person name="Noel B."/>
            <person name="Bento P."/>
            <person name="Da Silva C."/>
            <person name="Labadie K."/>
            <person name="Alberti A."/>
            <person name="Aury J.M."/>
            <person name="Louis A."/>
            <person name="Dehais P."/>
            <person name="Bardou P."/>
            <person name="Montfort J."/>
            <person name="Klopp C."/>
            <person name="Cabau C."/>
            <person name="Gaspin C."/>
            <person name="Thorgaard G.H."/>
            <person name="Boussaha M."/>
            <person name="Quillet E."/>
            <person name="Guyomard R."/>
            <person name="Galiana D."/>
            <person name="Bobe J."/>
            <person name="Volff J.N."/>
            <person name="Genet C."/>
            <person name="Wincker P."/>
            <person name="Jaillon O."/>
            <person name="Roest Crollius H."/>
            <person name="Guiguen Y."/>
        </authorList>
    </citation>
    <scope>NUCLEOTIDE SEQUENCE [LARGE SCALE GENOMIC DNA]</scope>
</reference>
<evidence type="ECO:0000313" key="2">
    <source>
        <dbReference type="EMBL" id="CDQ68817.1"/>
    </source>
</evidence>
<protein>
    <submittedName>
        <fullName evidence="2">Uncharacterized protein</fullName>
    </submittedName>
</protein>
<dbReference type="STRING" id="8022.A0A060WP66"/>
<evidence type="ECO:0000256" key="1">
    <source>
        <dbReference type="SAM" id="Phobius"/>
    </source>
</evidence>
<keyword evidence="1" id="KW-0812">Transmembrane</keyword>
<dbReference type="GO" id="GO:0005802">
    <property type="term" value="C:trans-Golgi network"/>
    <property type="evidence" value="ECO:0007669"/>
    <property type="project" value="TreeGrafter"/>
</dbReference>
<reference evidence="2" key="2">
    <citation type="submission" date="2014-03" db="EMBL/GenBank/DDBJ databases">
        <authorList>
            <person name="Genoscope - CEA"/>
        </authorList>
    </citation>
    <scope>NUCLEOTIDE SEQUENCE</scope>
</reference>
<dbReference type="PANTHER" id="PTHR14042">
    <property type="entry name" value="DOPEY-RELATED"/>
    <property type="match status" value="1"/>
</dbReference>
<keyword evidence="1" id="KW-0472">Membrane</keyword>
<name>A0A060WP66_ONCMY</name>
<dbReference type="PANTHER" id="PTHR14042:SF23">
    <property type="entry name" value="PROTEIN DOPEY-2"/>
    <property type="match status" value="1"/>
</dbReference>
<accession>A0A060WP66</accession>
<dbReference type="AlphaFoldDB" id="A0A060WP66"/>
<dbReference type="GO" id="GO:0006895">
    <property type="term" value="P:Golgi to endosome transport"/>
    <property type="evidence" value="ECO:0007669"/>
    <property type="project" value="InterPro"/>
</dbReference>
<dbReference type="Proteomes" id="UP000193380">
    <property type="component" value="Unassembled WGS sequence"/>
</dbReference>
<proteinExistence type="predicted"/>
<dbReference type="GO" id="GO:0005829">
    <property type="term" value="C:cytosol"/>
    <property type="evidence" value="ECO:0007669"/>
    <property type="project" value="GOC"/>
</dbReference>
<keyword evidence="1" id="KW-1133">Transmembrane helix</keyword>
<dbReference type="InterPro" id="IPR040314">
    <property type="entry name" value="DOP1"/>
</dbReference>
<feature type="transmembrane region" description="Helical" evidence="1">
    <location>
        <begin position="75"/>
        <end position="96"/>
    </location>
</feature>
<dbReference type="GO" id="GO:0005768">
    <property type="term" value="C:endosome"/>
    <property type="evidence" value="ECO:0007669"/>
    <property type="project" value="TreeGrafter"/>
</dbReference>
<sequence length="102" mass="11234">MRASTGSHKIKENKNASEIIKTVNMLVSSMNSDFLWDYMTCHFCTCLSGLADLPLPTLQYQSASPAPSVTEISTLIIFLMDVIPLVLSLSLSHWLVSLCLSL</sequence>
<gene>
    <name evidence="2" type="ORF">GSONMT00042054001</name>
</gene>
<dbReference type="EMBL" id="FR904644">
    <property type="protein sequence ID" value="CDQ68817.1"/>
    <property type="molecule type" value="Genomic_DNA"/>
</dbReference>
<dbReference type="PaxDb" id="8022-A0A060WP66"/>
<organism evidence="2 3">
    <name type="scientific">Oncorhynchus mykiss</name>
    <name type="common">Rainbow trout</name>
    <name type="synonym">Salmo gairdneri</name>
    <dbReference type="NCBI Taxonomy" id="8022"/>
    <lineage>
        <taxon>Eukaryota</taxon>
        <taxon>Metazoa</taxon>
        <taxon>Chordata</taxon>
        <taxon>Craniata</taxon>
        <taxon>Vertebrata</taxon>
        <taxon>Euteleostomi</taxon>
        <taxon>Actinopterygii</taxon>
        <taxon>Neopterygii</taxon>
        <taxon>Teleostei</taxon>
        <taxon>Protacanthopterygii</taxon>
        <taxon>Salmoniformes</taxon>
        <taxon>Salmonidae</taxon>
        <taxon>Salmoninae</taxon>
        <taxon>Oncorhynchus</taxon>
    </lineage>
</organism>
<evidence type="ECO:0000313" key="3">
    <source>
        <dbReference type="Proteomes" id="UP000193380"/>
    </source>
</evidence>